<name>A0ACB8AYR1_9AGAM</name>
<proteinExistence type="predicted"/>
<accession>A0ACB8AYR1</accession>
<keyword evidence="2" id="KW-1185">Reference proteome</keyword>
<evidence type="ECO:0000313" key="1">
    <source>
        <dbReference type="EMBL" id="KAH7918550.1"/>
    </source>
</evidence>
<sequence>MHAPIGALERASPFDLMLVSRCRASRITYHFSYKPGSAQHQPEEASQRYNKGNVAVLPQDSTQLRDVLPPGHDEIRDTMCALFTGANVAPTRELLMKMKPVLVTKSVVKTLIEFLIANNSWYQTAGVVFSQPNFDALFREGEEELDTSILQAVEICYLPKEPTEFGTSASVSRYEAGHNEASGDIVMESVGYTSGHRTPATREAMKLQALAYALDHKQFIASRTGSKYVSDEDPGLMSYLFPHLDPWNIGGFHHAESVNLQSRSELCIHMLEHDTKEGG</sequence>
<gene>
    <name evidence="1" type="ORF">BV22DRAFT_1108330</name>
</gene>
<protein>
    <submittedName>
        <fullName evidence="1">Uncharacterized protein</fullName>
    </submittedName>
</protein>
<evidence type="ECO:0000313" key="2">
    <source>
        <dbReference type="Proteomes" id="UP000790709"/>
    </source>
</evidence>
<comment type="caution">
    <text evidence="1">The sequence shown here is derived from an EMBL/GenBank/DDBJ whole genome shotgun (WGS) entry which is preliminary data.</text>
</comment>
<dbReference type="EMBL" id="MU266770">
    <property type="protein sequence ID" value="KAH7918550.1"/>
    <property type="molecule type" value="Genomic_DNA"/>
</dbReference>
<reference evidence="1" key="1">
    <citation type="journal article" date="2021" name="New Phytol.">
        <title>Evolutionary innovations through gain and loss of genes in the ectomycorrhizal Boletales.</title>
        <authorList>
            <person name="Wu G."/>
            <person name="Miyauchi S."/>
            <person name="Morin E."/>
            <person name="Kuo A."/>
            <person name="Drula E."/>
            <person name="Varga T."/>
            <person name="Kohler A."/>
            <person name="Feng B."/>
            <person name="Cao Y."/>
            <person name="Lipzen A."/>
            <person name="Daum C."/>
            <person name="Hundley H."/>
            <person name="Pangilinan J."/>
            <person name="Johnson J."/>
            <person name="Barry K."/>
            <person name="LaButti K."/>
            <person name="Ng V."/>
            <person name="Ahrendt S."/>
            <person name="Min B."/>
            <person name="Choi I.G."/>
            <person name="Park H."/>
            <person name="Plett J.M."/>
            <person name="Magnuson J."/>
            <person name="Spatafora J.W."/>
            <person name="Nagy L.G."/>
            <person name="Henrissat B."/>
            <person name="Grigoriev I.V."/>
            <person name="Yang Z.L."/>
            <person name="Xu J."/>
            <person name="Martin F.M."/>
        </authorList>
    </citation>
    <scope>NUCLEOTIDE SEQUENCE</scope>
    <source>
        <strain evidence="1">KUC20120723A-06</strain>
    </source>
</reference>
<organism evidence="1 2">
    <name type="scientific">Leucogyrophana mollusca</name>
    <dbReference type="NCBI Taxonomy" id="85980"/>
    <lineage>
        <taxon>Eukaryota</taxon>
        <taxon>Fungi</taxon>
        <taxon>Dikarya</taxon>
        <taxon>Basidiomycota</taxon>
        <taxon>Agaricomycotina</taxon>
        <taxon>Agaricomycetes</taxon>
        <taxon>Agaricomycetidae</taxon>
        <taxon>Boletales</taxon>
        <taxon>Boletales incertae sedis</taxon>
        <taxon>Leucogyrophana</taxon>
    </lineage>
</organism>
<dbReference type="Proteomes" id="UP000790709">
    <property type="component" value="Unassembled WGS sequence"/>
</dbReference>